<protein>
    <submittedName>
        <fullName evidence="1">Uncharacterized protein</fullName>
    </submittedName>
</protein>
<accession>A2SN92</accession>
<evidence type="ECO:0000313" key="2">
    <source>
        <dbReference type="Proteomes" id="UP000000366"/>
    </source>
</evidence>
<dbReference type="HOGENOM" id="CLU_2356531_0_0_4"/>
<gene>
    <name evidence="1" type="ordered locus">Mpe_B0256</name>
</gene>
<geneLocation type="plasmid" evidence="1 2">
    <name>RPME01</name>
</geneLocation>
<organism evidence="1 2">
    <name type="scientific">Methylibium petroleiphilum (strain ATCC BAA-1232 / LMG 22953 / PM1)</name>
    <dbReference type="NCBI Taxonomy" id="420662"/>
    <lineage>
        <taxon>Bacteria</taxon>
        <taxon>Pseudomonadati</taxon>
        <taxon>Pseudomonadota</taxon>
        <taxon>Betaproteobacteria</taxon>
        <taxon>Burkholderiales</taxon>
        <taxon>Sphaerotilaceae</taxon>
        <taxon>Methylibium</taxon>
    </lineage>
</organism>
<dbReference type="Proteomes" id="UP000000366">
    <property type="component" value="Plasmid RPME01"/>
</dbReference>
<proteinExistence type="predicted"/>
<sequence length="96" mass="10593">MNSIQPAAAARVPASLRAFFVTPYDQHADRNGQEMTLTRAITAPDDSHDLEVLPMFAARFDDGFEIEVWPEEISSGEVDVQDFLRAATQAAEAIQL</sequence>
<dbReference type="KEGG" id="mpt:Mpe_B0256"/>
<dbReference type="RefSeq" id="WP_011831619.1">
    <property type="nucleotide sequence ID" value="NC_008826.1"/>
</dbReference>
<dbReference type="AlphaFoldDB" id="A2SN92"/>
<evidence type="ECO:0000313" key="1">
    <source>
        <dbReference type="EMBL" id="ABM97031.1"/>
    </source>
</evidence>
<reference evidence="1 2" key="1">
    <citation type="journal article" date="2007" name="J. Bacteriol.">
        <title>Whole-genome analysis of the methyl tert-butyl ether-degrading beta-proteobacterium Methylibium petroleiphilum PM1.</title>
        <authorList>
            <person name="Kane S.R."/>
            <person name="Chakicherla A.Y."/>
            <person name="Chain P.S.G."/>
            <person name="Schmidt R."/>
            <person name="Shin M.W."/>
            <person name="Legler T.C."/>
            <person name="Scow K.M."/>
            <person name="Larimer F.W."/>
            <person name="Lucas S.M."/>
            <person name="Richardson P.M."/>
            <person name="Hristova K.R."/>
        </authorList>
    </citation>
    <scope>NUCLEOTIDE SEQUENCE [LARGE SCALE GENOMIC DNA]</scope>
    <source>
        <strain evidence="2">ATCC BAA-1232 / LMG 22953 / PM1</strain>
        <plasmid evidence="1 2">RPME01</plasmid>
    </source>
</reference>
<dbReference type="EMBL" id="CP000556">
    <property type="protein sequence ID" value="ABM97031.1"/>
    <property type="molecule type" value="Genomic_DNA"/>
</dbReference>
<keyword evidence="2" id="KW-1185">Reference proteome</keyword>
<name>A2SN92_METPP</name>
<keyword evidence="1" id="KW-0614">Plasmid</keyword>